<dbReference type="EMBL" id="JACIGI010000002">
    <property type="protein sequence ID" value="MBB4284502.1"/>
    <property type="molecule type" value="Genomic_DNA"/>
</dbReference>
<name>A0A7W6RXQ8_9PROT</name>
<comment type="caution">
    <text evidence="1">The sequence shown here is derived from an EMBL/GenBank/DDBJ whole genome shotgun (WGS) entry which is preliminary data.</text>
</comment>
<dbReference type="Proteomes" id="UP000555728">
    <property type="component" value="Unassembled WGS sequence"/>
</dbReference>
<dbReference type="RefSeq" id="WP_184430989.1">
    <property type="nucleotide sequence ID" value="NZ_JACIGI010000002.1"/>
</dbReference>
<evidence type="ECO:0000313" key="2">
    <source>
        <dbReference type="Proteomes" id="UP000555728"/>
    </source>
</evidence>
<gene>
    <name evidence="1" type="ORF">GGD88_000209</name>
</gene>
<accession>A0A7W6RXQ8</accession>
<organism evidence="1 2">
    <name type="scientific">Roseospira goensis</name>
    <dbReference type="NCBI Taxonomy" id="391922"/>
    <lineage>
        <taxon>Bacteria</taxon>
        <taxon>Pseudomonadati</taxon>
        <taxon>Pseudomonadota</taxon>
        <taxon>Alphaproteobacteria</taxon>
        <taxon>Rhodospirillales</taxon>
        <taxon>Rhodospirillaceae</taxon>
        <taxon>Roseospira</taxon>
    </lineage>
</organism>
<protein>
    <recommendedName>
        <fullName evidence="3">Zinc ribbon domain-containing protein</fullName>
    </recommendedName>
</protein>
<dbReference type="AlphaFoldDB" id="A0A7W6RXQ8"/>
<reference evidence="1 2" key="1">
    <citation type="submission" date="2020-08" db="EMBL/GenBank/DDBJ databases">
        <title>Genome sequencing of Purple Non-Sulfur Bacteria from various extreme environments.</title>
        <authorList>
            <person name="Mayer M."/>
        </authorList>
    </citation>
    <scope>NUCLEOTIDE SEQUENCE [LARGE SCALE GENOMIC DNA]</scope>
    <source>
        <strain evidence="1 2">JA135</strain>
    </source>
</reference>
<evidence type="ECO:0000313" key="1">
    <source>
        <dbReference type="EMBL" id="MBB4284502.1"/>
    </source>
</evidence>
<proteinExistence type="predicted"/>
<evidence type="ECO:0008006" key="3">
    <source>
        <dbReference type="Google" id="ProtNLM"/>
    </source>
</evidence>
<keyword evidence="2" id="KW-1185">Reference proteome</keyword>
<sequence>MLSDDLRSLHHVLCATIRGDLPRPDASRLADWDRVVANAVRQAEGLECAGAPVDGIRAIDRLMARTVGAVRAELEATATGETLPLTRADCAGLAARLARVEAGLVPPRDSGCDVIPVVDLSEAQRRAQTRITDGEVVRAMDQARRTHRGDPTACPDCGGPVPDGAALCPHCQCPMPTPADHDRPEGADARDGAA</sequence>